<feature type="transmembrane region" description="Helical" evidence="9">
    <location>
        <begin position="133"/>
        <end position="155"/>
    </location>
</feature>
<keyword evidence="6 9" id="KW-1133">Transmembrane helix</keyword>
<organism evidence="10 11">
    <name type="scientific">Pseudonocardia ailaonensis</name>
    <dbReference type="NCBI Taxonomy" id="367279"/>
    <lineage>
        <taxon>Bacteria</taxon>
        <taxon>Bacillati</taxon>
        <taxon>Actinomycetota</taxon>
        <taxon>Actinomycetes</taxon>
        <taxon>Pseudonocardiales</taxon>
        <taxon>Pseudonocardiaceae</taxon>
        <taxon>Pseudonocardia</taxon>
    </lineage>
</organism>
<gene>
    <name evidence="10" type="ORF">GCM10009836_33820</name>
</gene>
<dbReference type="InterPro" id="IPR052157">
    <property type="entry name" value="BCAA_transport_permease"/>
</dbReference>
<comment type="similarity">
    <text evidence="8">Belongs to the binding-protein-dependent transport system permease family. LivHM subfamily.</text>
</comment>
<dbReference type="Proteomes" id="UP001500449">
    <property type="component" value="Unassembled WGS sequence"/>
</dbReference>
<evidence type="ECO:0000256" key="8">
    <source>
        <dbReference type="ARBA" id="ARBA00037998"/>
    </source>
</evidence>
<sequence>MTTLWAGLGAGAVYALVALTFNIPLAASGVFNFAQPQFTMLGGFLAFEGLRQGWPLLLVLGACVVVGGLLGVLEERVAIRPFVRNTTSRAALVTTVGFAVVLEGVAHVIWGTTPQAVPFPGTDSTLDVAGGRLGVLDLTVLILAVVACLSAEIATRTTGWGLANRATTIDPTAAELRGIDVTAVRRRAFALAGALACAVGPLVAAQVTASVTLGNNLLILAFVALCLGGFGSHVGCLVGGVAVGLVQALGARYLNGDWALVLLFAVLVALLLARPSGLFGARRQRTV</sequence>
<feature type="transmembrane region" description="Helical" evidence="9">
    <location>
        <begin position="188"/>
        <end position="211"/>
    </location>
</feature>
<feature type="transmembrane region" description="Helical" evidence="9">
    <location>
        <begin position="12"/>
        <end position="34"/>
    </location>
</feature>
<dbReference type="PANTHER" id="PTHR11795">
    <property type="entry name" value="BRANCHED-CHAIN AMINO ACID TRANSPORT SYSTEM PERMEASE PROTEIN LIVH"/>
    <property type="match status" value="1"/>
</dbReference>
<evidence type="ECO:0000256" key="5">
    <source>
        <dbReference type="ARBA" id="ARBA00022970"/>
    </source>
</evidence>
<evidence type="ECO:0000256" key="9">
    <source>
        <dbReference type="SAM" id="Phobius"/>
    </source>
</evidence>
<evidence type="ECO:0000256" key="1">
    <source>
        <dbReference type="ARBA" id="ARBA00004651"/>
    </source>
</evidence>
<evidence type="ECO:0000313" key="10">
    <source>
        <dbReference type="EMBL" id="GAA1851072.1"/>
    </source>
</evidence>
<dbReference type="RefSeq" id="WP_344417654.1">
    <property type="nucleotide sequence ID" value="NZ_BAAAQK010000009.1"/>
</dbReference>
<feature type="transmembrane region" description="Helical" evidence="9">
    <location>
        <begin position="92"/>
        <end position="113"/>
    </location>
</feature>
<dbReference type="PANTHER" id="PTHR11795:SF450">
    <property type="entry name" value="ABC TRANSPORTER PERMEASE PROTEIN"/>
    <property type="match status" value="1"/>
</dbReference>
<keyword evidence="2" id="KW-0813">Transport</keyword>
<keyword evidence="3" id="KW-1003">Cell membrane</keyword>
<feature type="transmembrane region" description="Helical" evidence="9">
    <location>
        <begin position="217"/>
        <end position="246"/>
    </location>
</feature>
<dbReference type="EMBL" id="BAAAQK010000009">
    <property type="protein sequence ID" value="GAA1851072.1"/>
    <property type="molecule type" value="Genomic_DNA"/>
</dbReference>
<comment type="subcellular location">
    <subcellularLocation>
        <location evidence="1">Cell membrane</location>
        <topology evidence="1">Multi-pass membrane protein</topology>
    </subcellularLocation>
</comment>
<keyword evidence="5" id="KW-0029">Amino-acid transport</keyword>
<evidence type="ECO:0000256" key="4">
    <source>
        <dbReference type="ARBA" id="ARBA00022692"/>
    </source>
</evidence>
<dbReference type="Pfam" id="PF02653">
    <property type="entry name" value="BPD_transp_2"/>
    <property type="match status" value="1"/>
</dbReference>
<feature type="transmembrane region" description="Helical" evidence="9">
    <location>
        <begin position="258"/>
        <end position="277"/>
    </location>
</feature>
<proteinExistence type="inferred from homology"/>
<accession>A0ABN2N4M0</accession>
<name>A0ABN2N4M0_9PSEU</name>
<dbReference type="InterPro" id="IPR001851">
    <property type="entry name" value="ABC_transp_permease"/>
</dbReference>
<feature type="transmembrane region" description="Helical" evidence="9">
    <location>
        <begin position="54"/>
        <end position="72"/>
    </location>
</feature>
<keyword evidence="11" id="KW-1185">Reference proteome</keyword>
<evidence type="ECO:0000256" key="3">
    <source>
        <dbReference type="ARBA" id="ARBA00022475"/>
    </source>
</evidence>
<evidence type="ECO:0000256" key="2">
    <source>
        <dbReference type="ARBA" id="ARBA00022448"/>
    </source>
</evidence>
<reference evidence="10 11" key="1">
    <citation type="journal article" date="2019" name="Int. J. Syst. Evol. Microbiol.">
        <title>The Global Catalogue of Microorganisms (GCM) 10K type strain sequencing project: providing services to taxonomists for standard genome sequencing and annotation.</title>
        <authorList>
            <consortium name="The Broad Institute Genomics Platform"/>
            <consortium name="The Broad Institute Genome Sequencing Center for Infectious Disease"/>
            <person name="Wu L."/>
            <person name="Ma J."/>
        </authorList>
    </citation>
    <scope>NUCLEOTIDE SEQUENCE [LARGE SCALE GENOMIC DNA]</scope>
    <source>
        <strain evidence="10 11">JCM 16009</strain>
    </source>
</reference>
<keyword evidence="4 9" id="KW-0812">Transmembrane</keyword>
<comment type="caution">
    <text evidence="10">The sequence shown here is derived from an EMBL/GenBank/DDBJ whole genome shotgun (WGS) entry which is preliminary data.</text>
</comment>
<keyword evidence="7 9" id="KW-0472">Membrane</keyword>
<dbReference type="CDD" id="cd06582">
    <property type="entry name" value="TM_PBP1_LivH_like"/>
    <property type="match status" value="1"/>
</dbReference>
<evidence type="ECO:0000313" key="11">
    <source>
        <dbReference type="Proteomes" id="UP001500449"/>
    </source>
</evidence>
<protein>
    <submittedName>
        <fullName evidence="10">Branched-chain amino acid ABC transporter permease</fullName>
    </submittedName>
</protein>
<evidence type="ECO:0000256" key="7">
    <source>
        <dbReference type="ARBA" id="ARBA00023136"/>
    </source>
</evidence>
<evidence type="ECO:0000256" key="6">
    <source>
        <dbReference type="ARBA" id="ARBA00022989"/>
    </source>
</evidence>